<evidence type="ECO:0008006" key="2">
    <source>
        <dbReference type="Google" id="ProtNLM"/>
    </source>
</evidence>
<dbReference type="AlphaFoldDB" id="A0AAW2WBR9"/>
<dbReference type="PANTHER" id="PTHR46890">
    <property type="entry name" value="NON-LTR RETROLELEMENT REVERSE TRANSCRIPTASE-LIKE PROTEIN-RELATED"/>
    <property type="match status" value="1"/>
</dbReference>
<comment type="caution">
    <text evidence="1">The sequence shown here is derived from an EMBL/GenBank/DDBJ whole genome shotgun (WGS) entry which is preliminary data.</text>
</comment>
<reference evidence="1" key="2">
    <citation type="journal article" date="2024" name="Plant">
        <title>Genomic evolution and insights into agronomic trait innovations of Sesamum species.</title>
        <authorList>
            <person name="Miao H."/>
            <person name="Wang L."/>
            <person name="Qu L."/>
            <person name="Liu H."/>
            <person name="Sun Y."/>
            <person name="Le M."/>
            <person name="Wang Q."/>
            <person name="Wei S."/>
            <person name="Zheng Y."/>
            <person name="Lin W."/>
            <person name="Duan Y."/>
            <person name="Cao H."/>
            <person name="Xiong S."/>
            <person name="Wang X."/>
            <person name="Wei L."/>
            <person name="Li C."/>
            <person name="Ma Q."/>
            <person name="Ju M."/>
            <person name="Zhao R."/>
            <person name="Li G."/>
            <person name="Mu C."/>
            <person name="Tian Q."/>
            <person name="Mei H."/>
            <person name="Zhang T."/>
            <person name="Gao T."/>
            <person name="Zhang H."/>
        </authorList>
    </citation>
    <scope>NUCLEOTIDE SEQUENCE</scope>
    <source>
        <strain evidence="1">KEN1</strain>
    </source>
</reference>
<dbReference type="InterPro" id="IPR052343">
    <property type="entry name" value="Retrotransposon-Effector_Assoc"/>
</dbReference>
<proteinExistence type="predicted"/>
<name>A0AAW2WBR9_9LAMI</name>
<dbReference type="InterPro" id="IPR043502">
    <property type="entry name" value="DNA/RNA_pol_sf"/>
</dbReference>
<evidence type="ECO:0000313" key="1">
    <source>
        <dbReference type="EMBL" id="KAL0439159.1"/>
    </source>
</evidence>
<sequence length="338" mass="37818">MVLGGESGWLGVRQRLELKSCWWNRNLSTVELLAKRSTPSDFNAVIDESEISGYAADTSASMVDFLNCITMAELIHLPFTGANLTWHNCSDGDRSLWKRLDRMLVNGTWLVHWPQSIYISASPRTSDHSPLILQGHDRCGDTPIFRFDNFMLNYLDFLICLFGGGRRQTQVTLDHLQPYVKNTVTAPEAAQLISPVTRTEIKEAQFDINENSAPSPDGFSSGFFKSTWAVVGEDFCQAIMEFFAHGCLLKQVNATLITLILKVQLPTKVGDFRPISYCNVIYKVITMIMVKCMQLVLDKMIDNSQNAFVPGRSFGQCSTCTRITVGIQPKQAASAMHD</sequence>
<dbReference type="SUPFAM" id="SSF56672">
    <property type="entry name" value="DNA/RNA polymerases"/>
    <property type="match status" value="1"/>
</dbReference>
<dbReference type="InterPro" id="IPR036691">
    <property type="entry name" value="Endo/exonu/phosph_ase_sf"/>
</dbReference>
<organism evidence="1">
    <name type="scientific">Sesamum latifolium</name>
    <dbReference type="NCBI Taxonomy" id="2727402"/>
    <lineage>
        <taxon>Eukaryota</taxon>
        <taxon>Viridiplantae</taxon>
        <taxon>Streptophyta</taxon>
        <taxon>Embryophyta</taxon>
        <taxon>Tracheophyta</taxon>
        <taxon>Spermatophyta</taxon>
        <taxon>Magnoliopsida</taxon>
        <taxon>eudicotyledons</taxon>
        <taxon>Gunneridae</taxon>
        <taxon>Pentapetalae</taxon>
        <taxon>asterids</taxon>
        <taxon>lamiids</taxon>
        <taxon>Lamiales</taxon>
        <taxon>Pedaliaceae</taxon>
        <taxon>Sesamum</taxon>
    </lineage>
</organism>
<reference evidence="1" key="1">
    <citation type="submission" date="2020-06" db="EMBL/GenBank/DDBJ databases">
        <authorList>
            <person name="Li T."/>
            <person name="Hu X."/>
            <person name="Zhang T."/>
            <person name="Song X."/>
            <person name="Zhang H."/>
            <person name="Dai N."/>
            <person name="Sheng W."/>
            <person name="Hou X."/>
            <person name="Wei L."/>
        </authorList>
    </citation>
    <scope>NUCLEOTIDE SEQUENCE</scope>
    <source>
        <strain evidence="1">KEN1</strain>
        <tissue evidence="1">Leaf</tissue>
    </source>
</reference>
<dbReference type="Gene3D" id="3.60.10.10">
    <property type="entry name" value="Endonuclease/exonuclease/phosphatase"/>
    <property type="match status" value="1"/>
</dbReference>
<dbReference type="SUPFAM" id="SSF56219">
    <property type="entry name" value="DNase I-like"/>
    <property type="match status" value="1"/>
</dbReference>
<dbReference type="PANTHER" id="PTHR46890:SF48">
    <property type="entry name" value="RNA-DIRECTED DNA POLYMERASE"/>
    <property type="match status" value="1"/>
</dbReference>
<protein>
    <recommendedName>
        <fullName evidence="2">Reverse transcriptase domain-containing protein</fullName>
    </recommendedName>
</protein>
<gene>
    <name evidence="1" type="ORF">Slati_2398900</name>
</gene>
<accession>A0AAW2WBR9</accession>
<dbReference type="EMBL" id="JACGWN010000008">
    <property type="protein sequence ID" value="KAL0439159.1"/>
    <property type="molecule type" value="Genomic_DNA"/>
</dbReference>